<name>A0AAW9EDM0_KLEAE</name>
<comment type="caution">
    <text evidence="1">The sequence shown here is derived from an EMBL/GenBank/DDBJ whole genome shotgun (WGS) entry which is preliminary data.</text>
</comment>
<evidence type="ECO:0000313" key="1">
    <source>
        <dbReference type="EMBL" id="MDX7018034.1"/>
    </source>
</evidence>
<gene>
    <name evidence="1" type="ORF">SJ059_26755</name>
</gene>
<protein>
    <submittedName>
        <fullName evidence="1">Uncharacterized protein</fullName>
    </submittedName>
</protein>
<dbReference type="AlphaFoldDB" id="A0AAW9EDM0"/>
<proteinExistence type="predicted"/>
<evidence type="ECO:0000313" key="2">
    <source>
        <dbReference type="Proteomes" id="UP001279012"/>
    </source>
</evidence>
<organism evidence="1 2">
    <name type="scientific">Klebsiella aerogenes</name>
    <name type="common">Enterobacter aerogenes</name>
    <dbReference type="NCBI Taxonomy" id="548"/>
    <lineage>
        <taxon>Bacteria</taxon>
        <taxon>Pseudomonadati</taxon>
        <taxon>Pseudomonadota</taxon>
        <taxon>Gammaproteobacteria</taxon>
        <taxon>Enterobacterales</taxon>
        <taxon>Enterobacteriaceae</taxon>
        <taxon>Klebsiella/Raoultella group</taxon>
        <taxon>Klebsiella</taxon>
    </lineage>
</organism>
<feature type="non-terminal residue" evidence="1">
    <location>
        <position position="1"/>
    </location>
</feature>
<dbReference type="EMBL" id="JAWZZT010000450">
    <property type="protein sequence ID" value="MDX7018034.1"/>
    <property type="molecule type" value="Genomic_DNA"/>
</dbReference>
<sequence>SMILIKTVDYKYASPFRVIALLKQFNQRRNISLFSSFLFSANTRMSFYDIFAKKVFFFLILTLKAPDNRLRQILSLYPH</sequence>
<reference evidence="1" key="1">
    <citation type="submission" date="2023-11" db="EMBL/GenBank/DDBJ databases">
        <title>Detection of rare carbapenemases in Enterobacterales - comparison of two colorimetric and two CIM-based carbapenemase assays.</title>
        <authorList>
            <person name="Schaffarczyk L."/>
            <person name="Noster J."/>
            <person name="Stelzer Y."/>
            <person name="Sattler J."/>
            <person name="Gatermann S."/>
            <person name="Hamprecht A."/>
        </authorList>
    </citation>
    <scope>NUCLEOTIDE SEQUENCE</scope>
    <source>
        <strain evidence="1">CIM-Cont-037</strain>
    </source>
</reference>
<accession>A0AAW9EDM0</accession>
<dbReference type="Proteomes" id="UP001279012">
    <property type="component" value="Unassembled WGS sequence"/>
</dbReference>